<organism evidence="3 4">
    <name type="scientific">Lodderomyces beijingensis</name>
    <dbReference type="NCBI Taxonomy" id="1775926"/>
    <lineage>
        <taxon>Eukaryota</taxon>
        <taxon>Fungi</taxon>
        <taxon>Dikarya</taxon>
        <taxon>Ascomycota</taxon>
        <taxon>Saccharomycotina</taxon>
        <taxon>Pichiomycetes</taxon>
        <taxon>Debaryomycetaceae</taxon>
        <taxon>Candida/Lodderomyces clade</taxon>
        <taxon>Lodderomyces</taxon>
    </lineage>
</organism>
<feature type="signal peptide" evidence="2">
    <location>
        <begin position="1"/>
        <end position="25"/>
    </location>
</feature>
<accession>A0ABP0ZX22</accession>
<gene>
    <name evidence="3" type="ORF">LODBEIA_P57890</name>
</gene>
<feature type="region of interest" description="Disordered" evidence="1">
    <location>
        <begin position="95"/>
        <end position="176"/>
    </location>
</feature>
<feature type="compositionally biased region" description="Low complexity" evidence="1">
    <location>
        <begin position="145"/>
        <end position="176"/>
    </location>
</feature>
<reference evidence="3 4" key="1">
    <citation type="submission" date="2024-03" db="EMBL/GenBank/DDBJ databases">
        <authorList>
            <person name="Brejova B."/>
        </authorList>
    </citation>
    <scope>NUCLEOTIDE SEQUENCE [LARGE SCALE GENOMIC DNA]</scope>
    <source>
        <strain evidence="3 4">CBS 14171</strain>
    </source>
</reference>
<evidence type="ECO:0000313" key="4">
    <source>
        <dbReference type="Proteomes" id="UP001497383"/>
    </source>
</evidence>
<evidence type="ECO:0000256" key="2">
    <source>
        <dbReference type="SAM" id="SignalP"/>
    </source>
</evidence>
<dbReference type="RefSeq" id="XP_066832727.1">
    <property type="nucleotide sequence ID" value="XM_066976159.1"/>
</dbReference>
<feature type="compositionally biased region" description="Low complexity" evidence="1">
    <location>
        <begin position="52"/>
        <end position="66"/>
    </location>
</feature>
<evidence type="ECO:0000256" key="1">
    <source>
        <dbReference type="SAM" id="MobiDB-lite"/>
    </source>
</evidence>
<feature type="region of interest" description="Disordered" evidence="1">
    <location>
        <begin position="30"/>
        <end position="70"/>
    </location>
</feature>
<keyword evidence="4" id="KW-1185">Reference proteome</keyword>
<name>A0ABP0ZX22_9ASCO</name>
<dbReference type="Proteomes" id="UP001497383">
    <property type="component" value="Chromosome 8"/>
</dbReference>
<evidence type="ECO:0000313" key="3">
    <source>
        <dbReference type="EMBL" id="CAK9441970.1"/>
    </source>
</evidence>
<proteinExistence type="predicted"/>
<dbReference type="GeneID" id="92210985"/>
<feature type="compositionally biased region" description="Low complexity" evidence="1">
    <location>
        <begin position="95"/>
        <end position="128"/>
    </location>
</feature>
<feature type="compositionally biased region" description="Polar residues" evidence="1">
    <location>
        <begin position="129"/>
        <end position="144"/>
    </location>
</feature>
<sequence length="220" mass="21860">MLLQIDSSYIKILLLAVSFVGWAHAANLGGLDGSNNNAEGRNSQSGSGSGTAGATPATPAAPTTAGQPNTHTQVTQVLSGTQTLLWIPTSEAATVTPRTTTVQTQQQQQSQPTTLTQAGTTGGTPAVTFNQWGFTGSQSVWQNPTTTGSASGSANSASTRANSSGRGSGSNSASASASASIGAASSAAANRPSGLVGESNQGLLYTWLFCLGSALLIGGI</sequence>
<keyword evidence="2" id="KW-0732">Signal</keyword>
<dbReference type="EMBL" id="OZ022412">
    <property type="protein sequence ID" value="CAK9441970.1"/>
    <property type="molecule type" value="Genomic_DNA"/>
</dbReference>
<feature type="compositionally biased region" description="Polar residues" evidence="1">
    <location>
        <begin position="33"/>
        <end position="44"/>
    </location>
</feature>
<protein>
    <submittedName>
        <fullName evidence="3">Uncharacterized protein</fullName>
    </submittedName>
</protein>
<feature type="chain" id="PRO_5046766656" evidence="2">
    <location>
        <begin position="26"/>
        <end position="220"/>
    </location>
</feature>